<dbReference type="InterPro" id="IPR013098">
    <property type="entry name" value="Ig_I-set"/>
</dbReference>
<dbReference type="GO" id="GO:0005886">
    <property type="term" value="C:plasma membrane"/>
    <property type="evidence" value="ECO:0007669"/>
    <property type="project" value="TreeGrafter"/>
</dbReference>
<dbReference type="SUPFAM" id="SSF48726">
    <property type="entry name" value="Immunoglobulin"/>
    <property type="match status" value="3"/>
</dbReference>
<organism evidence="4 5">
    <name type="scientific">Tigriopus californicus</name>
    <name type="common">Marine copepod</name>
    <dbReference type="NCBI Taxonomy" id="6832"/>
    <lineage>
        <taxon>Eukaryota</taxon>
        <taxon>Metazoa</taxon>
        <taxon>Ecdysozoa</taxon>
        <taxon>Arthropoda</taxon>
        <taxon>Crustacea</taxon>
        <taxon>Multicrustacea</taxon>
        <taxon>Hexanauplia</taxon>
        <taxon>Copepoda</taxon>
        <taxon>Harpacticoida</taxon>
        <taxon>Harpacticidae</taxon>
        <taxon>Tigriopus</taxon>
    </lineage>
</organism>
<accession>A0A553PKE3</accession>
<dbReference type="Pfam" id="PF07679">
    <property type="entry name" value="I-set"/>
    <property type="match status" value="1"/>
</dbReference>
<gene>
    <name evidence="4" type="ORF">TCAL_12443</name>
</gene>
<dbReference type="InterPro" id="IPR003598">
    <property type="entry name" value="Ig_sub2"/>
</dbReference>
<dbReference type="FunFam" id="2.60.40.10:FF:000877">
    <property type="entry name" value="CLUMA_CG002357, isoform A"/>
    <property type="match status" value="1"/>
</dbReference>
<keyword evidence="2" id="KW-0393">Immunoglobulin domain</keyword>
<dbReference type="GO" id="GO:0050808">
    <property type="term" value="P:synapse organization"/>
    <property type="evidence" value="ECO:0007669"/>
    <property type="project" value="TreeGrafter"/>
</dbReference>
<reference evidence="4 5" key="1">
    <citation type="journal article" date="2018" name="Nat. Ecol. Evol.">
        <title>Genomic signatures of mitonuclear coevolution across populations of Tigriopus californicus.</title>
        <authorList>
            <person name="Barreto F.S."/>
            <person name="Watson E.T."/>
            <person name="Lima T.G."/>
            <person name="Willett C.S."/>
            <person name="Edmands S."/>
            <person name="Li W."/>
            <person name="Burton R.S."/>
        </authorList>
    </citation>
    <scope>NUCLEOTIDE SEQUENCE [LARGE SCALE GENOMIC DNA]</scope>
    <source>
        <strain evidence="4 5">San Diego</strain>
    </source>
</reference>
<keyword evidence="1" id="KW-0677">Repeat</keyword>
<dbReference type="STRING" id="6832.A0A553PKE3"/>
<dbReference type="Proteomes" id="UP000318571">
    <property type="component" value="Chromosome 11"/>
</dbReference>
<dbReference type="InterPro" id="IPR050958">
    <property type="entry name" value="Cell_Adh-Cytoskel_Orgn"/>
</dbReference>
<evidence type="ECO:0000256" key="2">
    <source>
        <dbReference type="ARBA" id="ARBA00023319"/>
    </source>
</evidence>
<dbReference type="PROSITE" id="PS50835">
    <property type="entry name" value="IG_LIKE"/>
    <property type="match status" value="3"/>
</dbReference>
<dbReference type="AlphaFoldDB" id="A0A553PKE3"/>
<dbReference type="CDD" id="cd00096">
    <property type="entry name" value="Ig"/>
    <property type="match status" value="1"/>
</dbReference>
<evidence type="ECO:0000313" key="4">
    <source>
        <dbReference type="EMBL" id="TRY78136.1"/>
    </source>
</evidence>
<evidence type="ECO:0000259" key="3">
    <source>
        <dbReference type="PROSITE" id="PS50835"/>
    </source>
</evidence>
<protein>
    <recommendedName>
        <fullName evidence="3">Ig-like domain-containing protein</fullName>
    </recommendedName>
</protein>
<dbReference type="InterPro" id="IPR003961">
    <property type="entry name" value="FN3_dom"/>
</dbReference>
<comment type="caution">
    <text evidence="4">The sequence shown here is derived from an EMBL/GenBank/DDBJ whole genome shotgun (WGS) entry which is preliminary data.</text>
</comment>
<dbReference type="GO" id="GO:0007156">
    <property type="term" value="P:homophilic cell adhesion via plasma membrane adhesion molecules"/>
    <property type="evidence" value="ECO:0007669"/>
    <property type="project" value="TreeGrafter"/>
</dbReference>
<dbReference type="OMA" id="IYWFKKD"/>
<dbReference type="InterPro" id="IPR003599">
    <property type="entry name" value="Ig_sub"/>
</dbReference>
<dbReference type="EMBL" id="VCGU01000003">
    <property type="protein sequence ID" value="TRY78136.1"/>
    <property type="molecule type" value="Genomic_DNA"/>
</dbReference>
<evidence type="ECO:0000256" key="1">
    <source>
        <dbReference type="ARBA" id="ARBA00022737"/>
    </source>
</evidence>
<dbReference type="Gene3D" id="2.60.40.10">
    <property type="entry name" value="Immunoglobulins"/>
    <property type="match status" value="4"/>
</dbReference>
<dbReference type="InterPro" id="IPR036116">
    <property type="entry name" value="FN3_sf"/>
</dbReference>
<feature type="domain" description="Ig-like" evidence="3">
    <location>
        <begin position="234"/>
        <end position="322"/>
    </location>
</feature>
<keyword evidence="5" id="KW-1185">Reference proteome</keyword>
<dbReference type="InterPro" id="IPR007110">
    <property type="entry name" value="Ig-like_dom"/>
</dbReference>
<proteinExistence type="predicted"/>
<name>A0A553PKE3_TIGCA</name>
<dbReference type="SUPFAM" id="SSF49265">
    <property type="entry name" value="Fibronectin type III"/>
    <property type="match status" value="1"/>
</dbReference>
<dbReference type="InterPro" id="IPR036179">
    <property type="entry name" value="Ig-like_dom_sf"/>
</dbReference>
<dbReference type="PANTHER" id="PTHR45080">
    <property type="entry name" value="CONTACTIN 5"/>
    <property type="match status" value="1"/>
</dbReference>
<dbReference type="FunFam" id="2.60.40.10:FF:001233">
    <property type="entry name" value="Uncharacterized protein, isoform B"/>
    <property type="match status" value="1"/>
</dbReference>
<sequence>MNMVLFWQIEGGANCSNSGCYSEDLYTITGSSPESSPRIGQPKASPFFTSRGDTYKAKVRDSVVLLCQVENLGESTVIWKQSNRIISAGPVIIRKDHRLSLEDKFNLRIDDLKESDEGEYVCEIETFGSPMHQTSRLEILVPPSVSPQPSDGKFVVRKGSTITLECEAKGNPTPKITWQRANNLLPSGDKTLNGDSVVIQDVSRHHSGIYMCSANNGVGDPAMAEIDLKVLYPPEIEVDQSWIRTGDGIEAEVSCNVHAEPRAEVKWYKDTMLLDPTNNRHMETFGNRHVLILRNVRETDFGNYSCTADNSLGRQRGFIDVSGRPHSAKIVSPHLSYFKDQYNLTWTVDSFLQIEEYRILYREFKATYGQTRSTGAFGEPSQHQHHYRQSPESDWTNIIPTISDHKPSSSFKNSFTYTGNFVFYGLKPSTEYEVIIQSRNKEGWADPNDIFKFTTRSRDYNPMELASHDQQGYFSSAPSRFSHHFCSSLVLSVLVTLCHHFSL</sequence>
<dbReference type="SMART" id="SM00408">
    <property type="entry name" value="IGc2"/>
    <property type="match status" value="3"/>
</dbReference>
<dbReference type="GO" id="GO:0030424">
    <property type="term" value="C:axon"/>
    <property type="evidence" value="ECO:0007669"/>
    <property type="project" value="TreeGrafter"/>
</dbReference>
<dbReference type="GO" id="GO:0043025">
    <property type="term" value="C:neuronal cell body"/>
    <property type="evidence" value="ECO:0007669"/>
    <property type="project" value="TreeGrafter"/>
</dbReference>
<dbReference type="CDD" id="cd00063">
    <property type="entry name" value="FN3"/>
    <property type="match status" value="1"/>
</dbReference>
<dbReference type="Pfam" id="PF13927">
    <property type="entry name" value="Ig_3"/>
    <property type="match status" value="2"/>
</dbReference>
<feature type="domain" description="Ig-like" evidence="3">
    <location>
        <begin position="143"/>
        <end position="229"/>
    </location>
</feature>
<feature type="domain" description="Ig-like" evidence="3">
    <location>
        <begin position="37"/>
        <end position="138"/>
    </location>
</feature>
<dbReference type="PANTHER" id="PTHR45080:SF33">
    <property type="entry name" value="IG-LIKE DOMAIN-CONTAINING PROTEIN"/>
    <property type="match status" value="1"/>
</dbReference>
<evidence type="ECO:0000313" key="5">
    <source>
        <dbReference type="Proteomes" id="UP000318571"/>
    </source>
</evidence>
<dbReference type="InterPro" id="IPR013783">
    <property type="entry name" value="Ig-like_fold"/>
</dbReference>
<dbReference type="SMART" id="SM00409">
    <property type="entry name" value="IG"/>
    <property type="match status" value="3"/>
</dbReference>
<dbReference type="GO" id="GO:0008046">
    <property type="term" value="F:axon guidance receptor activity"/>
    <property type="evidence" value="ECO:0007669"/>
    <property type="project" value="TreeGrafter"/>
</dbReference>